<comment type="caution">
    <text evidence="3">The sequence shown here is derived from an EMBL/GenBank/DDBJ whole genome shotgun (WGS) entry which is preliminary data.</text>
</comment>
<accession>A0A8S2H885</accession>
<feature type="region of interest" description="Disordered" evidence="1">
    <location>
        <begin position="125"/>
        <end position="162"/>
    </location>
</feature>
<dbReference type="Proteomes" id="UP000682733">
    <property type="component" value="Unassembled WGS sequence"/>
</dbReference>
<name>A0A8S2H885_9BILA</name>
<proteinExistence type="predicted"/>
<dbReference type="EMBL" id="CAJNOK010001644">
    <property type="protein sequence ID" value="CAF0822624.1"/>
    <property type="molecule type" value="Genomic_DNA"/>
</dbReference>
<dbReference type="AlphaFoldDB" id="A0A8S2H885"/>
<sequence>MCQTPSCEQAMAILIGLYNIFELEFGRHNRTVHLLHGVFFQDPAALTKAWRTTLKNWNYSIPKKQQNPNPTKTFSMQERMTMELPYDFFEEQTMQDNLAQESLDDNLSQPSLPAPYDKSIKETTITTQSEQRHNQISSPNYDKENKQILQRPTRKRPRQTTTAYIIQPKKSERLAKRLLC</sequence>
<reference evidence="3" key="1">
    <citation type="submission" date="2021-02" db="EMBL/GenBank/DDBJ databases">
        <authorList>
            <person name="Nowell W R."/>
        </authorList>
    </citation>
    <scope>NUCLEOTIDE SEQUENCE</scope>
</reference>
<evidence type="ECO:0000313" key="2">
    <source>
        <dbReference type="EMBL" id="CAF0822624.1"/>
    </source>
</evidence>
<evidence type="ECO:0000313" key="3">
    <source>
        <dbReference type="EMBL" id="CAF3606947.1"/>
    </source>
</evidence>
<organism evidence="3 4">
    <name type="scientific">Didymodactylos carnosus</name>
    <dbReference type="NCBI Taxonomy" id="1234261"/>
    <lineage>
        <taxon>Eukaryota</taxon>
        <taxon>Metazoa</taxon>
        <taxon>Spiralia</taxon>
        <taxon>Gnathifera</taxon>
        <taxon>Rotifera</taxon>
        <taxon>Eurotatoria</taxon>
        <taxon>Bdelloidea</taxon>
        <taxon>Philodinida</taxon>
        <taxon>Philodinidae</taxon>
        <taxon>Didymodactylos</taxon>
    </lineage>
</organism>
<evidence type="ECO:0000313" key="4">
    <source>
        <dbReference type="Proteomes" id="UP000682733"/>
    </source>
</evidence>
<evidence type="ECO:0000256" key="1">
    <source>
        <dbReference type="SAM" id="MobiDB-lite"/>
    </source>
</evidence>
<dbReference type="EMBL" id="CAJOBA010001644">
    <property type="protein sequence ID" value="CAF3606947.1"/>
    <property type="molecule type" value="Genomic_DNA"/>
</dbReference>
<protein>
    <submittedName>
        <fullName evidence="3">Uncharacterized protein</fullName>
    </submittedName>
</protein>
<gene>
    <name evidence="2" type="ORF">OVA965_LOCUS5726</name>
    <name evidence="3" type="ORF">TMI583_LOCUS5723</name>
</gene>
<dbReference type="Proteomes" id="UP000677228">
    <property type="component" value="Unassembled WGS sequence"/>
</dbReference>
<feature type="compositionally biased region" description="Polar residues" evidence="1">
    <location>
        <begin position="125"/>
        <end position="140"/>
    </location>
</feature>